<dbReference type="EMBL" id="AP024412">
    <property type="protein sequence ID" value="BCR36314.1"/>
    <property type="molecule type" value="Genomic_DNA"/>
</dbReference>
<organism evidence="2 3">
    <name type="scientific">Mariniplasma anaerobium</name>
    <dbReference type="NCBI Taxonomy" id="2735436"/>
    <lineage>
        <taxon>Bacteria</taxon>
        <taxon>Bacillati</taxon>
        <taxon>Mycoplasmatota</taxon>
        <taxon>Mollicutes</taxon>
        <taxon>Acholeplasmatales</taxon>
        <taxon>Acholeplasmataceae</taxon>
        <taxon>Mariniplasma</taxon>
    </lineage>
</organism>
<sequence length="143" mass="17031">MFKANTINHYKDISKEYLLLWIRESIKKMHKDLNLEDSEFKHIDTLMNASTQNIVTIAEIRREAFKLHQKARSSIDLTHKLLYRIYGQSLSIIHVKTHAFHAANYILKLYKLYDKDVKLVYENQVENLESAYQVTYKKLDDII</sequence>
<accession>A0A7U9XW70</accession>
<proteinExistence type="predicted"/>
<dbReference type="InterPro" id="IPR048667">
    <property type="entry name" value="Imm5-like"/>
</dbReference>
<feature type="domain" description="Imm-5-like" evidence="1">
    <location>
        <begin position="9"/>
        <end position="130"/>
    </location>
</feature>
<name>A0A7U9XW70_9MOLU</name>
<dbReference type="KEGG" id="manr:MPAN_012070"/>
<dbReference type="Pfam" id="PF21805">
    <property type="entry name" value="Imm5_like"/>
    <property type="match status" value="1"/>
</dbReference>
<dbReference type="AlphaFoldDB" id="A0A7U9XW70"/>
<evidence type="ECO:0000259" key="1">
    <source>
        <dbReference type="Pfam" id="PF21805"/>
    </source>
</evidence>
<gene>
    <name evidence="2" type="ORF">MPAN_012070</name>
</gene>
<keyword evidence="3" id="KW-1185">Reference proteome</keyword>
<dbReference type="RefSeq" id="WP_176238868.1">
    <property type="nucleotide sequence ID" value="NZ_AP024412.1"/>
</dbReference>
<reference evidence="2" key="1">
    <citation type="submission" date="2021-01" db="EMBL/GenBank/DDBJ databases">
        <title>Draft genome sequence of Acholeplasmataceae bacterium strain Mahy22.</title>
        <authorList>
            <person name="Watanabe M."/>
            <person name="Kojima H."/>
            <person name="Fukui M."/>
        </authorList>
    </citation>
    <scope>NUCLEOTIDE SEQUENCE</scope>
    <source>
        <strain evidence="2">Mahy22</strain>
    </source>
</reference>
<evidence type="ECO:0000313" key="3">
    <source>
        <dbReference type="Proteomes" id="UP000620133"/>
    </source>
</evidence>
<dbReference type="Proteomes" id="UP000620133">
    <property type="component" value="Chromosome"/>
</dbReference>
<protein>
    <recommendedName>
        <fullName evidence="1">Imm-5-like domain-containing protein</fullName>
    </recommendedName>
</protein>
<evidence type="ECO:0000313" key="2">
    <source>
        <dbReference type="EMBL" id="BCR36314.1"/>
    </source>
</evidence>